<keyword evidence="1" id="KW-0812">Transmembrane</keyword>
<name>A0ABZ3IFU9_9FIRM</name>
<keyword evidence="3" id="KW-1185">Reference proteome</keyword>
<organism evidence="2 3">
    <name type="scientific">Sporomusa silvacetica DSM 10669</name>
    <dbReference type="NCBI Taxonomy" id="1123289"/>
    <lineage>
        <taxon>Bacteria</taxon>
        <taxon>Bacillati</taxon>
        <taxon>Bacillota</taxon>
        <taxon>Negativicutes</taxon>
        <taxon>Selenomonadales</taxon>
        <taxon>Sporomusaceae</taxon>
        <taxon>Sporomusa</taxon>
    </lineage>
</organism>
<keyword evidence="1" id="KW-0472">Membrane</keyword>
<evidence type="ECO:0000313" key="2">
    <source>
        <dbReference type="EMBL" id="XFO64289.1"/>
    </source>
</evidence>
<keyword evidence="1" id="KW-1133">Transmembrane helix</keyword>
<dbReference type="RefSeq" id="WP_094607454.1">
    <property type="nucleotide sequence ID" value="NZ_CP155573.1"/>
</dbReference>
<dbReference type="EMBL" id="CP155573">
    <property type="protein sequence ID" value="XFO64289.1"/>
    <property type="molecule type" value="Genomic_DNA"/>
</dbReference>
<sequence>MSRRSVTKLASLLALVAIVIIGVYYVPFTMFSVQPKPEQAPQKIYDYYIIVEEDTKEVLMYVPITVNVGDELVSDQNKRYKIVKIEENQAYARFVEDLNLELYKKDG</sequence>
<evidence type="ECO:0000313" key="3">
    <source>
        <dbReference type="Proteomes" id="UP000216752"/>
    </source>
</evidence>
<feature type="transmembrane region" description="Helical" evidence="1">
    <location>
        <begin position="12"/>
        <end position="33"/>
    </location>
</feature>
<accession>A0ABZ3IFU9</accession>
<proteinExistence type="predicted"/>
<evidence type="ECO:0000256" key="1">
    <source>
        <dbReference type="SAM" id="Phobius"/>
    </source>
</evidence>
<dbReference type="Proteomes" id="UP000216752">
    <property type="component" value="Chromosome"/>
</dbReference>
<protein>
    <recommendedName>
        <fullName evidence="4">Stage II sporulation protein P</fullName>
    </recommendedName>
</protein>
<gene>
    <name evidence="2" type="ORF">SPSIL_003850</name>
</gene>
<reference evidence="2" key="1">
    <citation type="submission" date="2024-05" db="EMBL/GenBank/DDBJ databases">
        <title>Isolation and characterization of Sporomusa carbonis sp. nov., a carboxydotrophic hydrogenogen in the genus of Sporomusa isolated from a charcoal burning pile.</title>
        <authorList>
            <person name="Boeer T."/>
            <person name="Rosenbaum F."/>
            <person name="Eysell L."/>
            <person name="Mueller V."/>
            <person name="Daniel R."/>
            <person name="Poehlein A."/>
        </authorList>
    </citation>
    <scope>NUCLEOTIDE SEQUENCE [LARGE SCALE GENOMIC DNA]</scope>
    <source>
        <strain evidence="2">DSM 10669</strain>
    </source>
</reference>
<evidence type="ECO:0008006" key="4">
    <source>
        <dbReference type="Google" id="ProtNLM"/>
    </source>
</evidence>